<keyword evidence="3" id="KW-1185">Reference proteome</keyword>
<evidence type="ECO:0000313" key="2">
    <source>
        <dbReference type="EMBL" id="MFN0292504.1"/>
    </source>
</evidence>
<sequence length="589" mass="68481">MYISQLKITNYRGIKNTREINLAKFSSIVGKNDAGKTIVLNAIATFLDIKSFPITSTDFNDLNKSIDFEFDLKSENIVELLESKTKSKVKKTDGLEEFIQDLVFENSIIYKRVIAGPSKLWNKELILMNDYVKEEIQGLYFKTDEEITAIIEKNRIEIPVQGKGRNSKAEKIKYIKEYFKAEERANIWIEDDMKISTLFPDVEMFKADYGLEADTKFKTASVTEIEEYFTREQVRFQVFQQEINTEMKREANILKSYMLEYASNLKDIEITPNVSWKDAIKSVDVSFQFNGDEKFIPMTHKGTGYRRLFMVARFRYLAQKNKGNNIIYLIEEPETFLHPTAQQDLLNALKELSIDNQVVTTTHSPVFAGATHIDGVVLCSKLEQSNYENAIIGNEQEFLFKIIDELGIKPSFNLRDDFEKILFVEGQDDGTFYKLIATHLLESDLSKVLILPCGGSSVESFINIEYFKKNGRELYLLLDSDKGLKVRDPKKPILQQQIVDNFNTNFGSAYSLKKSNIEYYFHPSALKRYYFNLKDEKIEIFKDDDDLKEFFKDKGINKKHNVEIFNTMTKEEWQEVVEQELIDFLTMLK</sequence>
<name>A0ABW9JJC1_9SPHI</name>
<dbReference type="InterPro" id="IPR027417">
    <property type="entry name" value="P-loop_NTPase"/>
</dbReference>
<dbReference type="RefSeq" id="WP_138731087.1">
    <property type="nucleotide sequence ID" value="NZ_SRMP02000025.1"/>
</dbReference>
<dbReference type="SUPFAM" id="SSF52540">
    <property type="entry name" value="P-loop containing nucleoside triphosphate hydrolases"/>
    <property type="match status" value="1"/>
</dbReference>
<protein>
    <submittedName>
        <fullName evidence="2">ATP-dependent nuclease</fullName>
    </submittedName>
</protein>
<dbReference type="PANTHER" id="PTHR43581:SF4">
    <property type="entry name" value="ATP_GTP PHOSPHATASE"/>
    <property type="match status" value="1"/>
</dbReference>
<organism evidence="2 3">
    <name type="scientific">Pedobacter helvus</name>
    <dbReference type="NCBI Taxonomy" id="2563444"/>
    <lineage>
        <taxon>Bacteria</taxon>
        <taxon>Pseudomonadati</taxon>
        <taxon>Bacteroidota</taxon>
        <taxon>Sphingobacteriia</taxon>
        <taxon>Sphingobacteriales</taxon>
        <taxon>Sphingobacteriaceae</taxon>
        <taxon>Pedobacter</taxon>
    </lineage>
</organism>
<dbReference type="Gene3D" id="3.40.50.300">
    <property type="entry name" value="P-loop containing nucleotide triphosphate hydrolases"/>
    <property type="match status" value="1"/>
</dbReference>
<feature type="domain" description="Endonuclease GajA/Old nuclease/RecF-like AAA" evidence="1">
    <location>
        <begin position="1"/>
        <end position="368"/>
    </location>
</feature>
<proteinExistence type="predicted"/>
<dbReference type="InterPro" id="IPR041685">
    <property type="entry name" value="AAA_GajA/Old/RecF-like"/>
</dbReference>
<evidence type="ECO:0000259" key="1">
    <source>
        <dbReference type="Pfam" id="PF13175"/>
    </source>
</evidence>
<evidence type="ECO:0000313" key="3">
    <source>
        <dbReference type="Proteomes" id="UP001517367"/>
    </source>
</evidence>
<dbReference type="Proteomes" id="UP001517367">
    <property type="component" value="Unassembled WGS sequence"/>
</dbReference>
<accession>A0ABW9JJC1</accession>
<comment type="caution">
    <text evidence="2">The sequence shown here is derived from an EMBL/GenBank/DDBJ whole genome shotgun (WGS) entry which is preliminary data.</text>
</comment>
<dbReference type="Pfam" id="PF13175">
    <property type="entry name" value="AAA_15"/>
    <property type="match status" value="1"/>
</dbReference>
<gene>
    <name evidence="2" type="ORF">E5L68_013955</name>
</gene>
<reference evidence="2 3" key="1">
    <citation type="submission" date="2024-12" db="EMBL/GenBank/DDBJ databases">
        <authorList>
            <person name="Hu S."/>
        </authorList>
    </citation>
    <scope>NUCLEOTIDE SEQUENCE [LARGE SCALE GENOMIC DNA]</scope>
    <source>
        <strain evidence="2 3">P-25</strain>
    </source>
</reference>
<dbReference type="InterPro" id="IPR051396">
    <property type="entry name" value="Bact_Antivir_Def_Nuclease"/>
</dbReference>
<dbReference type="PANTHER" id="PTHR43581">
    <property type="entry name" value="ATP/GTP PHOSPHATASE"/>
    <property type="match status" value="1"/>
</dbReference>
<dbReference type="EMBL" id="SRMP02000025">
    <property type="protein sequence ID" value="MFN0292504.1"/>
    <property type="molecule type" value="Genomic_DNA"/>
</dbReference>